<gene>
    <name evidence="2" type="ORF">glysoja_046241</name>
</gene>
<dbReference type="EMBL" id="KN664789">
    <property type="protein sequence ID" value="KHN10122.1"/>
    <property type="molecule type" value="Genomic_DNA"/>
</dbReference>
<evidence type="ECO:0000256" key="1">
    <source>
        <dbReference type="SAM" id="MobiDB-lite"/>
    </source>
</evidence>
<dbReference type="Proteomes" id="UP000053555">
    <property type="component" value="Unassembled WGS sequence"/>
</dbReference>
<dbReference type="AlphaFoldDB" id="A0A0B2PRA1"/>
<evidence type="ECO:0000313" key="2">
    <source>
        <dbReference type="EMBL" id="KHN10122.1"/>
    </source>
</evidence>
<feature type="compositionally biased region" description="Pro residues" evidence="1">
    <location>
        <begin position="52"/>
        <end position="74"/>
    </location>
</feature>
<reference evidence="2" key="1">
    <citation type="submission" date="2014-07" db="EMBL/GenBank/DDBJ databases">
        <title>Identification of a novel salt tolerance gene in wild soybean by whole-genome sequencing.</title>
        <authorList>
            <person name="Lam H.-M."/>
            <person name="Qi X."/>
            <person name="Li M.-W."/>
            <person name="Liu X."/>
            <person name="Xie M."/>
            <person name="Ni M."/>
            <person name="Xu X."/>
        </authorList>
    </citation>
    <scope>NUCLEOTIDE SEQUENCE [LARGE SCALE GENOMIC DNA]</scope>
    <source>
        <tissue evidence="2">Root</tissue>
    </source>
</reference>
<proteinExistence type="predicted"/>
<organism evidence="2">
    <name type="scientific">Glycine soja</name>
    <name type="common">Wild soybean</name>
    <dbReference type="NCBI Taxonomy" id="3848"/>
    <lineage>
        <taxon>Eukaryota</taxon>
        <taxon>Viridiplantae</taxon>
        <taxon>Streptophyta</taxon>
        <taxon>Embryophyta</taxon>
        <taxon>Tracheophyta</taxon>
        <taxon>Spermatophyta</taxon>
        <taxon>Magnoliopsida</taxon>
        <taxon>eudicotyledons</taxon>
        <taxon>Gunneridae</taxon>
        <taxon>Pentapetalae</taxon>
        <taxon>rosids</taxon>
        <taxon>fabids</taxon>
        <taxon>Fabales</taxon>
        <taxon>Fabaceae</taxon>
        <taxon>Papilionoideae</taxon>
        <taxon>50 kb inversion clade</taxon>
        <taxon>NPAAA clade</taxon>
        <taxon>indigoferoid/millettioid clade</taxon>
        <taxon>Phaseoleae</taxon>
        <taxon>Glycine</taxon>
        <taxon>Glycine subgen. Soja</taxon>
    </lineage>
</organism>
<protein>
    <submittedName>
        <fullName evidence="2">Uncharacterized protein</fullName>
    </submittedName>
</protein>
<feature type="region of interest" description="Disordered" evidence="1">
    <location>
        <begin position="33"/>
        <end position="74"/>
    </location>
</feature>
<accession>A0A0B2PRA1</accession>
<name>A0A0B2PRA1_GLYSO</name>
<sequence>MHSLRELAHQRSIITMEQFLEQVAWPGALPLMVRPNEAAPPEPTPARVEPVPADPQSPVVNPPSPKLEPVPPSPPIIIISNSPSREVVAPSDSPVGEAANLFDSLSGEAVALPDSPIFHLIDEKEAQTQDTQDPSQDF</sequence>